<reference evidence="2 3" key="1">
    <citation type="submission" date="2014-03" db="EMBL/GenBank/DDBJ databases">
        <title>Bradyrhizobium valentinum sp. nov., isolated from effective nodules of Lupinus mariae-josephae, a lupine endemic of basic-lime soils in Eastern Spain.</title>
        <authorList>
            <person name="Duran D."/>
            <person name="Rey L."/>
            <person name="Navarro A."/>
            <person name="Busquets A."/>
            <person name="Imperial J."/>
            <person name="Ruiz-Argueso T."/>
        </authorList>
    </citation>
    <scope>NUCLEOTIDE SEQUENCE [LARGE SCALE GENOMIC DNA]</scope>
    <source>
        <strain evidence="2 3">PAC68</strain>
    </source>
</reference>
<evidence type="ECO:0000259" key="1">
    <source>
        <dbReference type="Pfam" id="PF00149"/>
    </source>
</evidence>
<dbReference type="GO" id="GO:0008803">
    <property type="term" value="F:bis(5'-nucleosyl)-tetraphosphatase (symmetrical) activity"/>
    <property type="evidence" value="ECO:0007669"/>
    <property type="project" value="TreeGrafter"/>
</dbReference>
<gene>
    <name evidence="2" type="ORF">CQ12_24525</name>
</gene>
<dbReference type="AlphaFoldDB" id="A0A0R3L2M8"/>
<dbReference type="STRING" id="280332.CQ12_24525"/>
<comment type="caution">
    <text evidence="2">The sequence shown here is derived from an EMBL/GenBank/DDBJ whole genome shotgun (WGS) entry which is preliminary data.</text>
</comment>
<dbReference type="PANTHER" id="PTHR42850:SF4">
    <property type="entry name" value="ZINC-DEPENDENT ENDOPOLYPHOSPHATASE"/>
    <property type="match status" value="1"/>
</dbReference>
<dbReference type="EMBL" id="LLXZ01000176">
    <property type="protein sequence ID" value="KRQ99934.1"/>
    <property type="molecule type" value="Genomic_DNA"/>
</dbReference>
<proteinExistence type="predicted"/>
<dbReference type="Pfam" id="PF00149">
    <property type="entry name" value="Metallophos"/>
    <property type="match status" value="1"/>
</dbReference>
<evidence type="ECO:0000313" key="3">
    <source>
        <dbReference type="Proteomes" id="UP000050863"/>
    </source>
</evidence>
<dbReference type="OrthoDB" id="9807890at2"/>
<protein>
    <submittedName>
        <fullName evidence="2">Metallophosphoesterase</fullName>
    </submittedName>
</protein>
<dbReference type="RefSeq" id="WP_057838782.1">
    <property type="nucleotide sequence ID" value="NZ_LLXZ01000176.1"/>
</dbReference>
<dbReference type="SUPFAM" id="SSF56300">
    <property type="entry name" value="Metallo-dependent phosphatases"/>
    <property type="match status" value="1"/>
</dbReference>
<dbReference type="PANTHER" id="PTHR42850">
    <property type="entry name" value="METALLOPHOSPHOESTERASE"/>
    <property type="match status" value="1"/>
</dbReference>
<accession>A0A0R3L2M8</accession>
<dbReference type="Proteomes" id="UP000050863">
    <property type="component" value="Unassembled WGS sequence"/>
</dbReference>
<evidence type="ECO:0000313" key="2">
    <source>
        <dbReference type="EMBL" id="KRQ99934.1"/>
    </source>
</evidence>
<organism evidence="2 3">
    <name type="scientific">Bradyrhizobium jicamae</name>
    <dbReference type="NCBI Taxonomy" id="280332"/>
    <lineage>
        <taxon>Bacteria</taxon>
        <taxon>Pseudomonadati</taxon>
        <taxon>Pseudomonadota</taxon>
        <taxon>Alphaproteobacteria</taxon>
        <taxon>Hyphomicrobiales</taxon>
        <taxon>Nitrobacteraceae</taxon>
        <taxon>Bradyrhizobium</taxon>
    </lineage>
</organism>
<keyword evidence="3" id="KW-1185">Reference proteome</keyword>
<dbReference type="GO" id="GO:0016791">
    <property type="term" value="F:phosphatase activity"/>
    <property type="evidence" value="ECO:0007669"/>
    <property type="project" value="TreeGrafter"/>
</dbReference>
<dbReference type="InterPro" id="IPR004843">
    <property type="entry name" value="Calcineurin-like_PHP"/>
</dbReference>
<dbReference type="CDD" id="cd00144">
    <property type="entry name" value="MPP_PPP_family"/>
    <property type="match status" value="1"/>
</dbReference>
<dbReference type="GO" id="GO:0110154">
    <property type="term" value="P:RNA decapping"/>
    <property type="evidence" value="ECO:0007669"/>
    <property type="project" value="TreeGrafter"/>
</dbReference>
<name>A0A0R3L2M8_9BRAD</name>
<sequence>MHRPLAAPSRSVAASAPAGTRIYAVGDIHGRADLLSEITARIDDDIRRRPIARTVEVYLGDYVDRGSDSRTVLDLLAVRLVVHGAVCLRGNHEAVMEGFLQDPTILPYWLQLGGMQTLASYGVELRDENETAFNPHRHFVDAFPRAHELVMRCLRDQFSCGDFLFVHAGIRPGVPIEHQDPNDLIWIRDEFLDSTQSHERFVVHGHTPVPHPDIRQNRINIDTAAWRTGTLTCVAIEGSTILFL</sequence>
<dbReference type="InterPro" id="IPR050126">
    <property type="entry name" value="Ap4A_hydrolase"/>
</dbReference>
<dbReference type="GO" id="GO:0005737">
    <property type="term" value="C:cytoplasm"/>
    <property type="evidence" value="ECO:0007669"/>
    <property type="project" value="TreeGrafter"/>
</dbReference>
<dbReference type="Gene3D" id="3.60.21.10">
    <property type="match status" value="1"/>
</dbReference>
<feature type="domain" description="Calcineurin-like phosphoesterase" evidence="1">
    <location>
        <begin position="21"/>
        <end position="210"/>
    </location>
</feature>
<dbReference type="InterPro" id="IPR029052">
    <property type="entry name" value="Metallo-depent_PP-like"/>
</dbReference>